<dbReference type="GO" id="GO:0006511">
    <property type="term" value="P:ubiquitin-dependent protein catabolic process"/>
    <property type="evidence" value="ECO:0007669"/>
    <property type="project" value="TreeGrafter"/>
</dbReference>
<dbReference type="SMART" id="SM00184">
    <property type="entry name" value="RING"/>
    <property type="match status" value="1"/>
</dbReference>
<dbReference type="EC" id="2.3.2.27" evidence="3"/>
<evidence type="ECO:0000256" key="6">
    <source>
        <dbReference type="ARBA" id="ARBA00022723"/>
    </source>
</evidence>
<dbReference type="PROSITE" id="PS50089">
    <property type="entry name" value="ZF_RING_2"/>
    <property type="match status" value="1"/>
</dbReference>
<dbReference type="GO" id="GO:0016567">
    <property type="term" value="P:protein ubiquitination"/>
    <property type="evidence" value="ECO:0007669"/>
    <property type="project" value="TreeGrafter"/>
</dbReference>
<dbReference type="OrthoDB" id="6427083at2759"/>
<dbReference type="PANTHER" id="PTHR45977:SF4">
    <property type="entry name" value="RING-TYPE DOMAIN-CONTAINING PROTEIN"/>
    <property type="match status" value="1"/>
</dbReference>
<gene>
    <name evidence="15" type="ORF">AVEN_74529_1</name>
</gene>
<evidence type="ECO:0000256" key="13">
    <source>
        <dbReference type="SAM" id="MobiDB-lite"/>
    </source>
</evidence>
<keyword evidence="9" id="KW-0862">Zinc</keyword>
<evidence type="ECO:0000256" key="3">
    <source>
        <dbReference type="ARBA" id="ARBA00012483"/>
    </source>
</evidence>
<evidence type="ECO:0000256" key="10">
    <source>
        <dbReference type="ARBA" id="ARBA00022989"/>
    </source>
</evidence>
<dbReference type="GO" id="GO:0061630">
    <property type="term" value="F:ubiquitin protein ligase activity"/>
    <property type="evidence" value="ECO:0007669"/>
    <property type="project" value="UniProtKB-EC"/>
</dbReference>
<feature type="domain" description="RING-type" evidence="14">
    <location>
        <begin position="43"/>
        <end position="84"/>
    </location>
</feature>
<evidence type="ECO:0000256" key="8">
    <source>
        <dbReference type="ARBA" id="ARBA00022786"/>
    </source>
</evidence>
<evidence type="ECO:0000256" key="4">
    <source>
        <dbReference type="ARBA" id="ARBA00022679"/>
    </source>
</evidence>
<proteinExistence type="predicted"/>
<reference evidence="15 16" key="1">
    <citation type="journal article" date="2019" name="Sci. Rep.">
        <title>Orb-weaving spider Araneus ventricosus genome elucidates the spidroin gene catalogue.</title>
        <authorList>
            <person name="Kono N."/>
            <person name="Nakamura H."/>
            <person name="Ohtoshi R."/>
            <person name="Moran D.A.P."/>
            <person name="Shinohara A."/>
            <person name="Yoshida Y."/>
            <person name="Fujiwara M."/>
            <person name="Mori M."/>
            <person name="Tomita M."/>
            <person name="Arakawa K."/>
        </authorList>
    </citation>
    <scope>NUCLEOTIDE SEQUENCE [LARGE SCALE GENOMIC DNA]</scope>
</reference>
<evidence type="ECO:0000256" key="7">
    <source>
        <dbReference type="ARBA" id="ARBA00022771"/>
    </source>
</evidence>
<dbReference type="AlphaFoldDB" id="A0A4Y2GRM6"/>
<evidence type="ECO:0000256" key="2">
    <source>
        <dbReference type="ARBA" id="ARBA00004141"/>
    </source>
</evidence>
<dbReference type="GO" id="GO:0016020">
    <property type="term" value="C:membrane"/>
    <property type="evidence" value="ECO:0007669"/>
    <property type="project" value="UniProtKB-SubCell"/>
</dbReference>
<dbReference type="SUPFAM" id="SSF57850">
    <property type="entry name" value="RING/U-box"/>
    <property type="match status" value="1"/>
</dbReference>
<comment type="caution">
    <text evidence="15">The sequence shown here is derived from an EMBL/GenBank/DDBJ whole genome shotgun (WGS) entry which is preliminary data.</text>
</comment>
<keyword evidence="4" id="KW-0808">Transferase</keyword>
<dbReference type="InterPro" id="IPR013083">
    <property type="entry name" value="Znf_RING/FYVE/PHD"/>
</dbReference>
<comment type="catalytic activity">
    <reaction evidence="1">
        <text>S-ubiquitinyl-[E2 ubiquitin-conjugating enzyme]-L-cysteine + [acceptor protein]-L-lysine = [E2 ubiquitin-conjugating enzyme]-L-cysteine + N(6)-ubiquitinyl-[acceptor protein]-L-lysine.</text>
        <dbReference type="EC" id="2.3.2.27"/>
    </reaction>
</comment>
<dbReference type="InterPro" id="IPR001841">
    <property type="entry name" value="Znf_RING"/>
</dbReference>
<dbReference type="Gene3D" id="3.30.40.10">
    <property type="entry name" value="Zinc/RING finger domain, C3HC4 (zinc finger)"/>
    <property type="match status" value="1"/>
</dbReference>
<evidence type="ECO:0000256" key="5">
    <source>
        <dbReference type="ARBA" id="ARBA00022692"/>
    </source>
</evidence>
<protein>
    <recommendedName>
        <fullName evidence="3">RING-type E3 ubiquitin transferase</fullName>
        <ecNumber evidence="3">2.3.2.27</ecNumber>
    </recommendedName>
</protein>
<dbReference type="PANTHER" id="PTHR45977">
    <property type="entry name" value="TARGET OF ERK KINASE MPK-1"/>
    <property type="match status" value="1"/>
</dbReference>
<keyword evidence="7 12" id="KW-0863">Zinc-finger</keyword>
<evidence type="ECO:0000259" key="14">
    <source>
        <dbReference type="PROSITE" id="PS50089"/>
    </source>
</evidence>
<keyword evidence="5" id="KW-0812">Transmembrane</keyword>
<comment type="subcellular location">
    <subcellularLocation>
        <location evidence="2">Membrane</location>
        <topology evidence="2">Multi-pass membrane protein</topology>
    </subcellularLocation>
</comment>
<accession>A0A4Y2GRM6</accession>
<dbReference type="EMBL" id="BGPR01001507">
    <property type="protein sequence ID" value="GBM55571.1"/>
    <property type="molecule type" value="Genomic_DNA"/>
</dbReference>
<evidence type="ECO:0000256" key="1">
    <source>
        <dbReference type="ARBA" id="ARBA00000900"/>
    </source>
</evidence>
<organism evidence="15 16">
    <name type="scientific">Araneus ventricosus</name>
    <name type="common">Orbweaver spider</name>
    <name type="synonym">Epeira ventricosa</name>
    <dbReference type="NCBI Taxonomy" id="182803"/>
    <lineage>
        <taxon>Eukaryota</taxon>
        <taxon>Metazoa</taxon>
        <taxon>Ecdysozoa</taxon>
        <taxon>Arthropoda</taxon>
        <taxon>Chelicerata</taxon>
        <taxon>Arachnida</taxon>
        <taxon>Araneae</taxon>
        <taxon>Araneomorphae</taxon>
        <taxon>Entelegynae</taxon>
        <taxon>Araneoidea</taxon>
        <taxon>Araneidae</taxon>
        <taxon>Araneus</taxon>
    </lineage>
</organism>
<dbReference type="GO" id="GO:0008270">
    <property type="term" value="F:zinc ion binding"/>
    <property type="evidence" value="ECO:0007669"/>
    <property type="project" value="UniProtKB-KW"/>
</dbReference>
<feature type="region of interest" description="Disordered" evidence="13">
    <location>
        <begin position="1"/>
        <end position="34"/>
    </location>
</feature>
<keyword evidence="11" id="KW-0472">Membrane</keyword>
<keyword evidence="10" id="KW-1133">Transmembrane helix</keyword>
<evidence type="ECO:0000313" key="15">
    <source>
        <dbReference type="EMBL" id="GBM55571.1"/>
    </source>
</evidence>
<sequence length="124" mass="14244">MGRARKKPAKPLVSNKDSPPKRQRGRPQKKKLAPPCQVKVHKCCVCLDATRYRKMKSLPCGHTFHENCINKWLETHEDEECPLCGKSLEQASAESEANESNGNDHTCEPLNFMQRLFLLWILTR</sequence>
<feature type="compositionally biased region" description="Basic residues" evidence="13">
    <location>
        <begin position="21"/>
        <end position="32"/>
    </location>
</feature>
<evidence type="ECO:0000313" key="16">
    <source>
        <dbReference type="Proteomes" id="UP000499080"/>
    </source>
</evidence>
<name>A0A4Y2GRM6_ARAVE</name>
<dbReference type="Proteomes" id="UP000499080">
    <property type="component" value="Unassembled WGS sequence"/>
</dbReference>
<dbReference type="Pfam" id="PF13639">
    <property type="entry name" value="zf-RING_2"/>
    <property type="match status" value="1"/>
</dbReference>
<evidence type="ECO:0000256" key="9">
    <source>
        <dbReference type="ARBA" id="ARBA00022833"/>
    </source>
</evidence>
<evidence type="ECO:0000256" key="11">
    <source>
        <dbReference type="ARBA" id="ARBA00023136"/>
    </source>
</evidence>
<keyword evidence="6" id="KW-0479">Metal-binding</keyword>
<keyword evidence="8" id="KW-0833">Ubl conjugation pathway</keyword>
<evidence type="ECO:0000256" key="12">
    <source>
        <dbReference type="PROSITE-ProRule" id="PRU00175"/>
    </source>
</evidence>
<keyword evidence="16" id="KW-1185">Reference proteome</keyword>